<keyword evidence="3 6" id="KW-0812">Transmembrane</keyword>
<keyword evidence="8" id="KW-1185">Reference proteome</keyword>
<comment type="subcellular location">
    <subcellularLocation>
        <location evidence="1">Membrane</location>
        <topology evidence="1">Multi-pass membrane protein</topology>
    </subcellularLocation>
</comment>
<evidence type="ECO:0000256" key="3">
    <source>
        <dbReference type="ARBA" id="ARBA00022692"/>
    </source>
</evidence>
<dbReference type="PANTHER" id="PTHR42893">
    <property type="entry name" value="PROTEIN DETOXIFICATION 44, CHLOROPLASTIC-RELATED"/>
    <property type="match status" value="1"/>
</dbReference>
<evidence type="ECO:0000256" key="6">
    <source>
        <dbReference type="SAM" id="Phobius"/>
    </source>
</evidence>
<dbReference type="Pfam" id="PF01554">
    <property type="entry name" value="MatE"/>
    <property type="match status" value="2"/>
</dbReference>
<feature type="transmembrane region" description="Helical" evidence="6">
    <location>
        <begin position="142"/>
        <end position="161"/>
    </location>
</feature>
<dbReference type="Proteomes" id="UP000722336">
    <property type="component" value="Unassembled WGS sequence"/>
</dbReference>
<dbReference type="EMBL" id="JAGSPA010000003">
    <property type="protein sequence ID" value="MBV7257284.1"/>
    <property type="molecule type" value="Genomic_DNA"/>
</dbReference>
<dbReference type="PANTHER" id="PTHR42893:SF46">
    <property type="entry name" value="PROTEIN DETOXIFICATION 44, CHLOROPLASTIC"/>
    <property type="match status" value="1"/>
</dbReference>
<feature type="transmembrane region" description="Helical" evidence="6">
    <location>
        <begin position="168"/>
        <end position="191"/>
    </location>
</feature>
<evidence type="ECO:0000256" key="5">
    <source>
        <dbReference type="ARBA" id="ARBA00023136"/>
    </source>
</evidence>
<protein>
    <submittedName>
        <fullName evidence="7">MATE family efflux transporter</fullName>
    </submittedName>
</protein>
<name>A0ABS6SFV5_9SPHN</name>
<evidence type="ECO:0000313" key="7">
    <source>
        <dbReference type="EMBL" id="MBV7257284.1"/>
    </source>
</evidence>
<dbReference type="CDD" id="cd13136">
    <property type="entry name" value="MATE_DinF_like"/>
    <property type="match status" value="1"/>
</dbReference>
<dbReference type="InterPro" id="IPR044644">
    <property type="entry name" value="DinF-like"/>
</dbReference>
<comment type="caution">
    <text evidence="7">The sequence shown here is derived from an EMBL/GenBank/DDBJ whole genome shotgun (WGS) entry which is preliminary data.</text>
</comment>
<dbReference type="RefSeq" id="WP_218446108.1">
    <property type="nucleotide sequence ID" value="NZ_JAGSPA010000003.1"/>
</dbReference>
<dbReference type="NCBIfam" id="TIGR00797">
    <property type="entry name" value="matE"/>
    <property type="match status" value="1"/>
</dbReference>
<evidence type="ECO:0000256" key="4">
    <source>
        <dbReference type="ARBA" id="ARBA00022989"/>
    </source>
</evidence>
<evidence type="ECO:0000313" key="8">
    <source>
        <dbReference type="Proteomes" id="UP000722336"/>
    </source>
</evidence>
<feature type="transmembrane region" description="Helical" evidence="6">
    <location>
        <begin position="96"/>
        <end position="114"/>
    </location>
</feature>
<feature type="transmembrane region" description="Helical" evidence="6">
    <location>
        <begin position="197"/>
        <end position="218"/>
    </location>
</feature>
<feature type="transmembrane region" description="Helical" evidence="6">
    <location>
        <begin position="418"/>
        <end position="439"/>
    </location>
</feature>
<feature type="transmembrane region" description="Helical" evidence="6">
    <location>
        <begin position="282"/>
        <end position="304"/>
    </location>
</feature>
<feature type="transmembrane region" description="Helical" evidence="6">
    <location>
        <begin position="392"/>
        <end position="412"/>
    </location>
</feature>
<evidence type="ECO:0000256" key="2">
    <source>
        <dbReference type="ARBA" id="ARBA00010199"/>
    </source>
</evidence>
<comment type="similarity">
    <text evidence="2">Belongs to the multi antimicrobial extrusion (MATE) (TC 2.A.66.1) family.</text>
</comment>
<feature type="transmembrane region" description="Helical" evidence="6">
    <location>
        <begin position="251"/>
        <end position="270"/>
    </location>
</feature>
<proteinExistence type="inferred from homology"/>
<reference evidence="7 8" key="1">
    <citation type="submission" date="2021-04" db="EMBL/GenBank/DDBJ databases">
        <authorList>
            <person name="Pira H."/>
            <person name="Risdian C."/>
            <person name="Wink J."/>
        </authorList>
    </citation>
    <scope>NUCLEOTIDE SEQUENCE [LARGE SCALE GENOMIC DNA]</scope>
    <source>
        <strain evidence="7 8">WHA3</strain>
    </source>
</reference>
<organism evidence="7 8">
    <name type="scientific">Pacificimonas pallii</name>
    <dbReference type="NCBI Taxonomy" id="2827236"/>
    <lineage>
        <taxon>Bacteria</taxon>
        <taxon>Pseudomonadati</taxon>
        <taxon>Pseudomonadota</taxon>
        <taxon>Alphaproteobacteria</taxon>
        <taxon>Sphingomonadales</taxon>
        <taxon>Sphingosinicellaceae</taxon>
        <taxon>Pacificimonas</taxon>
    </lineage>
</organism>
<evidence type="ECO:0000256" key="1">
    <source>
        <dbReference type="ARBA" id="ARBA00004141"/>
    </source>
</evidence>
<feature type="transmembrane region" description="Helical" evidence="6">
    <location>
        <begin position="324"/>
        <end position="347"/>
    </location>
</feature>
<feature type="transmembrane region" description="Helical" evidence="6">
    <location>
        <begin position="359"/>
        <end position="380"/>
    </location>
</feature>
<feature type="transmembrane region" description="Helical" evidence="6">
    <location>
        <begin position="52"/>
        <end position="75"/>
    </location>
</feature>
<keyword evidence="4 6" id="KW-1133">Transmembrane helix</keyword>
<gene>
    <name evidence="7" type="ORF">KCG44_10865</name>
</gene>
<sequence length="454" mass="48267">MRVTNAQPSSHPASRIDPRLIWAIALPAMATNVATALIGIGDIWVVGRLGDVAAQGAVDVGAKLFALLFTVMNFLKTGTTGLVAQDRGTASAQAETLVRAVIIGLVIAAGLLALKPLIVPLGVEALGAEGRVAEAARTYIDIRYWAAPAVFANLAFMGLLIGRRQMRAVLVIEVLYNAANIVLGLLFVLVLNTGIAGIGWSSLIAEYGKLLMVAVYALRGETARHVRRALADKGALAWAKFRPLLALNGDLFLRSLILALAIASLTRVGAGYGPVPLAANGILFQIFIFSALLIDGFENAAQVLNGERFGARDRAGFMKSMRMILWRGLAVSALVAAFFAVLGGPILRSFAATPEVAAFAQAHLIWLVLVPMTGVISFVFDGVFIGASWTRAMLMSMAAAACVYALSIWLSAPMGNHGLWMSFNIFLLARAGFQALLIPRLAARTMADRVDRET</sequence>
<dbReference type="InterPro" id="IPR002528">
    <property type="entry name" value="MATE_fam"/>
</dbReference>
<accession>A0ABS6SFV5</accession>
<keyword evidence="5 6" id="KW-0472">Membrane</keyword>
<feature type="transmembrane region" description="Helical" evidence="6">
    <location>
        <begin position="20"/>
        <end position="46"/>
    </location>
</feature>